<feature type="transmembrane region" description="Helical" evidence="1">
    <location>
        <begin position="7"/>
        <end position="26"/>
    </location>
</feature>
<protein>
    <submittedName>
        <fullName evidence="2">Uncharacterized protein</fullName>
    </submittedName>
</protein>
<comment type="caution">
    <text evidence="2">The sequence shown here is derived from an EMBL/GenBank/DDBJ whole genome shotgun (WGS) entry which is preliminary data.</text>
</comment>
<keyword evidence="1" id="KW-0472">Membrane</keyword>
<reference evidence="2 3" key="1">
    <citation type="submission" date="2020-05" db="EMBL/GenBank/DDBJ databases">
        <title>Genome Sequencing of Type Strains.</title>
        <authorList>
            <person name="Lemaire J.F."/>
            <person name="Inderbitzin P."/>
            <person name="Gregorio O.A."/>
            <person name="Collins S.B."/>
            <person name="Wespe N."/>
            <person name="Knight-Connoni V."/>
        </authorList>
    </citation>
    <scope>NUCLEOTIDE SEQUENCE [LARGE SCALE GENOMIC DNA]</scope>
    <source>
        <strain evidence="2 3">LMG 21957</strain>
    </source>
</reference>
<dbReference type="RefSeq" id="WP_175394460.1">
    <property type="nucleotide sequence ID" value="NZ_JABMCB010000153.1"/>
</dbReference>
<dbReference type="AlphaFoldDB" id="A0A7Y6BTZ8"/>
<keyword evidence="3" id="KW-1185">Reference proteome</keyword>
<name>A0A7Y6BTZ8_9BACL</name>
<sequence length="165" mass="19868">MNNRKRLIVWVIILVAIVAFAIPMYISQQHTTFRAEVTDHMTMLDKFDRLEITRFSSASGDREEVIIKDTEEIQDILKDYKDVELKKVNQRNTERETPYYYEWRLMINKEGREINGFGITFYNKHSMAIYNGSSTRDKSQEYKVEQEMNWYKMEHLFDQTKEENS</sequence>
<accession>A0A7Y6BTZ8</accession>
<proteinExistence type="predicted"/>
<dbReference type="Proteomes" id="UP000526125">
    <property type="component" value="Unassembled WGS sequence"/>
</dbReference>
<keyword evidence="1" id="KW-0812">Transmembrane</keyword>
<dbReference type="EMBL" id="JABMCB010000153">
    <property type="protein sequence ID" value="NUU74553.1"/>
    <property type="molecule type" value="Genomic_DNA"/>
</dbReference>
<organism evidence="2 3">
    <name type="scientific">Paenibacillus xylanilyticus</name>
    <dbReference type="NCBI Taxonomy" id="248903"/>
    <lineage>
        <taxon>Bacteria</taxon>
        <taxon>Bacillati</taxon>
        <taxon>Bacillota</taxon>
        <taxon>Bacilli</taxon>
        <taxon>Bacillales</taxon>
        <taxon>Paenibacillaceae</taxon>
        <taxon>Paenibacillus</taxon>
    </lineage>
</organism>
<evidence type="ECO:0000313" key="3">
    <source>
        <dbReference type="Proteomes" id="UP000526125"/>
    </source>
</evidence>
<evidence type="ECO:0000313" key="2">
    <source>
        <dbReference type="EMBL" id="NUU74553.1"/>
    </source>
</evidence>
<evidence type="ECO:0000256" key="1">
    <source>
        <dbReference type="SAM" id="Phobius"/>
    </source>
</evidence>
<gene>
    <name evidence="2" type="ORF">HP552_04775</name>
</gene>
<keyword evidence="1" id="KW-1133">Transmembrane helix</keyword>